<dbReference type="EMBL" id="AAVT01000001">
    <property type="protein sequence ID" value="EAW33175.1"/>
    <property type="molecule type" value="Genomic_DNA"/>
</dbReference>
<keyword evidence="2" id="KW-1185">Reference proteome</keyword>
<accession>A0YAM1</accession>
<dbReference type="STRING" id="247633.GP2143_18006"/>
<evidence type="ECO:0000313" key="1">
    <source>
        <dbReference type="EMBL" id="EAW33175.1"/>
    </source>
</evidence>
<protein>
    <submittedName>
        <fullName evidence="1">Uncharacterized protein</fullName>
    </submittedName>
</protein>
<evidence type="ECO:0000313" key="2">
    <source>
        <dbReference type="Proteomes" id="UP000004931"/>
    </source>
</evidence>
<name>A0YAM1_9GAMM</name>
<organism evidence="1 2">
    <name type="scientific">marine gamma proteobacterium HTCC2143</name>
    <dbReference type="NCBI Taxonomy" id="247633"/>
    <lineage>
        <taxon>Bacteria</taxon>
        <taxon>Pseudomonadati</taxon>
        <taxon>Pseudomonadota</taxon>
        <taxon>Gammaproteobacteria</taxon>
        <taxon>Cellvibrionales</taxon>
        <taxon>Spongiibacteraceae</taxon>
        <taxon>BD1-7 clade</taxon>
    </lineage>
</organism>
<reference evidence="1 2" key="1">
    <citation type="journal article" date="2010" name="J. Bacteriol.">
        <title>Genome sequence of the oligotrophic marine Gammaproteobacterium HTCC2143, isolated from the Oregon Coast.</title>
        <authorList>
            <person name="Oh H.M."/>
            <person name="Kang I."/>
            <person name="Ferriera S."/>
            <person name="Giovannoni S.J."/>
            <person name="Cho J.C."/>
        </authorList>
    </citation>
    <scope>NUCLEOTIDE SEQUENCE [LARGE SCALE GENOMIC DNA]</scope>
    <source>
        <strain evidence="1 2">HTCC2143</strain>
    </source>
</reference>
<comment type="caution">
    <text evidence="1">The sequence shown here is derived from an EMBL/GenBank/DDBJ whole genome shotgun (WGS) entry which is preliminary data.</text>
</comment>
<gene>
    <name evidence="1" type="ORF">GP2143_18006</name>
</gene>
<dbReference type="Proteomes" id="UP000004931">
    <property type="component" value="Unassembled WGS sequence"/>
</dbReference>
<proteinExistence type="predicted"/>
<sequence length="53" mass="6133">MGEVKAGNVFDFYHDDIYYRLPPRFNRFEGSLKMQNCLEKITIPARLAGNPAQ</sequence>
<dbReference type="AlphaFoldDB" id="A0YAM1"/>